<evidence type="ECO:0000313" key="3">
    <source>
        <dbReference type="EMBL" id="ENZ45532.1"/>
    </source>
</evidence>
<sequence length="389" mass="43355">MGAGSALSEFMGNHGKRVSFSYSRKVKGMKYSGIGGQAVIEGIMMQNGNDYAIAVRKPDGDIEVKKDTYLSMTKKHKVLGLPFVRGIFSFIDSMVVGMRALTWSCSFFEDDEEAEPGKFEAWLDKVFGEKLESALMTVVMVFSFVMAIGIFMVLPLFIANICRGFIHSDTVMAILEGVIRIVIFIAYIKLVSRMEDIKRTFMYHGSEHKCINCIEHGLELTVDNVRASSKEHKRCGTSFIMIVMVISILFFMVIRVDTVWLRVVSRIVLIPVIAGVSYEFLRFAGRHDSRLVNVLSRPGMWMQGLTTTEPDDSMIEVAIAAVETVFDWRAYLDENFPGWQKSRHYDGGNGNDESSENDKVSRNGKGNDSEGAVKHDHAAAVVAGCSGTE</sequence>
<keyword evidence="2" id="KW-0472">Membrane</keyword>
<feature type="transmembrane region" description="Helical" evidence="2">
    <location>
        <begin position="260"/>
        <end position="281"/>
    </location>
</feature>
<organism evidence="3 4">
    <name type="scientific">Enterocloster bolteae 90B8</name>
    <dbReference type="NCBI Taxonomy" id="997897"/>
    <lineage>
        <taxon>Bacteria</taxon>
        <taxon>Bacillati</taxon>
        <taxon>Bacillota</taxon>
        <taxon>Clostridia</taxon>
        <taxon>Lachnospirales</taxon>
        <taxon>Lachnospiraceae</taxon>
        <taxon>Enterocloster</taxon>
    </lineage>
</organism>
<dbReference type="Pfam" id="PF07136">
    <property type="entry name" value="DUF1385"/>
    <property type="match status" value="1"/>
</dbReference>
<evidence type="ECO:0000313" key="4">
    <source>
        <dbReference type="Proteomes" id="UP000013041"/>
    </source>
</evidence>
<feature type="transmembrane region" description="Helical" evidence="2">
    <location>
        <begin position="134"/>
        <end position="158"/>
    </location>
</feature>
<evidence type="ECO:0008006" key="5">
    <source>
        <dbReference type="Google" id="ProtNLM"/>
    </source>
</evidence>
<feature type="region of interest" description="Disordered" evidence="1">
    <location>
        <begin position="342"/>
        <end position="378"/>
    </location>
</feature>
<name>R0BMP6_9FIRM</name>
<dbReference type="InterPro" id="IPR010787">
    <property type="entry name" value="DUF1385"/>
</dbReference>
<dbReference type="RefSeq" id="WP_002570316.1">
    <property type="nucleotide sequence ID" value="NZ_KB851138.1"/>
</dbReference>
<evidence type="ECO:0000256" key="1">
    <source>
        <dbReference type="SAM" id="MobiDB-lite"/>
    </source>
</evidence>
<keyword evidence="2" id="KW-0812">Transmembrane</keyword>
<dbReference type="AlphaFoldDB" id="R0BMP6"/>
<feature type="transmembrane region" description="Helical" evidence="2">
    <location>
        <begin position="235"/>
        <end position="254"/>
    </location>
</feature>
<comment type="caution">
    <text evidence="3">The sequence shown here is derived from an EMBL/GenBank/DDBJ whole genome shotgun (WGS) entry which is preliminary data.</text>
</comment>
<gene>
    <name evidence="3" type="ORF">HMPREF1097_00366</name>
</gene>
<dbReference type="PANTHER" id="PTHR42867">
    <property type="entry name" value="MEMBRANE PROTEIN-RELATED"/>
    <property type="match status" value="1"/>
</dbReference>
<dbReference type="HOGENOM" id="CLU_038140_0_0_9"/>
<dbReference type="EMBL" id="AGYG01000001">
    <property type="protein sequence ID" value="ENZ45532.1"/>
    <property type="molecule type" value="Genomic_DNA"/>
</dbReference>
<feature type="transmembrane region" description="Helical" evidence="2">
    <location>
        <begin position="170"/>
        <end position="190"/>
    </location>
</feature>
<evidence type="ECO:0000256" key="2">
    <source>
        <dbReference type="SAM" id="Phobius"/>
    </source>
</evidence>
<dbReference type="PATRIC" id="fig|997897.5.peg.391"/>
<feature type="compositionally biased region" description="Basic and acidic residues" evidence="1">
    <location>
        <begin position="356"/>
        <end position="378"/>
    </location>
</feature>
<dbReference type="Proteomes" id="UP000013041">
    <property type="component" value="Unassembled WGS sequence"/>
</dbReference>
<proteinExistence type="predicted"/>
<dbReference type="PANTHER" id="PTHR42867:SF1">
    <property type="entry name" value="MEMBRANE PROTEIN-RELATED"/>
    <property type="match status" value="1"/>
</dbReference>
<keyword evidence="2" id="KW-1133">Transmembrane helix</keyword>
<reference evidence="3 4" key="1">
    <citation type="submission" date="2013-01" db="EMBL/GenBank/DDBJ databases">
        <title>The Genome Sequence of Clostridium bolteae 90B8.</title>
        <authorList>
            <consortium name="The Broad Institute Genome Sequencing Platform"/>
            <person name="Earl A."/>
            <person name="Ward D."/>
            <person name="Feldgarden M."/>
            <person name="Gevers D."/>
            <person name="Courvalin P."/>
            <person name="Lambert T."/>
            <person name="Walker B."/>
            <person name="Young S.K."/>
            <person name="Zeng Q."/>
            <person name="Gargeya S."/>
            <person name="Fitzgerald M."/>
            <person name="Haas B."/>
            <person name="Abouelleil A."/>
            <person name="Alvarado L."/>
            <person name="Arachchi H.M."/>
            <person name="Berlin A.M."/>
            <person name="Chapman S.B."/>
            <person name="Dewar J."/>
            <person name="Goldberg J."/>
            <person name="Griggs A."/>
            <person name="Gujja S."/>
            <person name="Hansen M."/>
            <person name="Howarth C."/>
            <person name="Imamovic A."/>
            <person name="Larimer J."/>
            <person name="McCowan C."/>
            <person name="Murphy C."/>
            <person name="Neiman D."/>
            <person name="Pearson M."/>
            <person name="Priest M."/>
            <person name="Roberts A."/>
            <person name="Saif S."/>
            <person name="Shea T."/>
            <person name="Sisk P."/>
            <person name="Sykes S."/>
            <person name="Wortman J."/>
            <person name="Nusbaum C."/>
            <person name="Birren B."/>
        </authorList>
    </citation>
    <scope>NUCLEOTIDE SEQUENCE [LARGE SCALE GENOMIC DNA]</scope>
    <source>
        <strain evidence="3 4">90B8</strain>
    </source>
</reference>
<accession>R0BMP6</accession>
<protein>
    <recommendedName>
        <fullName evidence="5">DUF1385 domain-containing protein</fullName>
    </recommendedName>
</protein>